<dbReference type="FunFam" id="1.10.630.10:FF:000042">
    <property type="entry name" value="Cytochrome P450"/>
    <property type="match status" value="1"/>
</dbReference>
<comment type="caution">
    <text evidence="15">The sequence shown here is derived from an EMBL/GenBank/DDBJ whole genome shotgun (WGS) entry which is preliminary data.</text>
</comment>
<accession>A0ABD0XZZ0</accession>
<dbReference type="AlphaFoldDB" id="A0ABD0XZZ0"/>
<dbReference type="PANTHER" id="PTHR24292">
    <property type="entry name" value="CYTOCHROME P450"/>
    <property type="match status" value="1"/>
</dbReference>
<evidence type="ECO:0000256" key="9">
    <source>
        <dbReference type="ARBA" id="ARBA00023002"/>
    </source>
</evidence>
<reference evidence="15 16" key="1">
    <citation type="submission" date="2024-07" db="EMBL/GenBank/DDBJ databases">
        <title>Chromosome-level genome assembly of the water stick insect Ranatra chinensis (Heteroptera: Nepidae).</title>
        <authorList>
            <person name="Liu X."/>
        </authorList>
    </citation>
    <scope>NUCLEOTIDE SEQUENCE [LARGE SCALE GENOMIC DNA]</scope>
    <source>
        <strain evidence="15">Cailab_2021Rc</strain>
        <tissue evidence="15">Muscle</tissue>
    </source>
</reference>
<evidence type="ECO:0000256" key="4">
    <source>
        <dbReference type="ARBA" id="ARBA00010617"/>
    </source>
</evidence>
<evidence type="ECO:0000256" key="5">
    <source>
        <dbReference type="ARBA" id="ARBA00022617"/>
    </source>
</evidence>
<keyword evidence="5 13" id="KW-0349">Heme</keyword>
<organism evidence="15 16">
    <name type="scientific">Ranatra chinensis</name>
    <dbReference type="NCBI Taxonomy" id="642074"/>
    <lineage>
        <taxon>Eukaryota</taxon>
        <taxon>Metazoa</taxon>
        <taxon>Ecdysozoa</taxon>
        <taxon>Arthropoda</taxon>
        <taxon>Hexapoda</taxon>
        <taxon>Insecta</taxon>
        <taxon>Pterygota</taxon>
        <taxon>Neoptera</taxon>
        <taxon>Paraneoptera</taxon>
        <taxon>Hemiptera</taxon>
        <taxon>Heteroptera</taxon>
        <taxon>Panheteroptera</taxon>
        <taxon>Nepomorpha</taxon>
        <taxon>Nepidae</taxon>
        <taxon>Ranatrinae</taxon>
        <taxon>Ranatra</taxon>
    </lineage>
</organism>
<dbReference type="InterPro" id="IPR001128">
    <property type="entry name" value="Cyt_P450"/>
</dbReference>
<dbReference type="CDD" id="cd11056">
    <property type="entry name" value="CYP6-like"/>
    <property type="match status" value="1"/>
</dbReference>
<name>A0ABD0XZZ0_9HEMI</name>
<feature type="non-terminal residue" evidence="15">
    <location>
        <position position="1"/>
    </location>
</feature>
<dbReference type="GO" id="GO:0046872">
    <property type="term" value="F:metal ion binding"/>
    <property type="evidence" value="ECO:0007669"/>
    <property type="project" value="UniProtKB-KW"/>
</dbReference>
<keyword evidence="10 13" id="KW-0408">Iron</keyword>
<feature type="binding site" description="axial binding residue" evidence="13">
    <location>
        <position position="448"/>
    </location>
    <ligand>
        <name>heme</name>
        <dbReference type="ChEBI" id="CHEBI:30413"/>
    </ligand>
    <ligandPart>
        <name>Fe</name>
        <dbReference type="ChEBI" id="CHEBI:18248"/>
    </ligandPart>
</feature>
<evidence type="ECO:0000256" key="3">
    <source>
        <dbReference type="ARBA" id="ARBA00004406"/>
    </source>
</evidence>
<evidence type="ECO:0000313" key="15">
    <source>
        <dbReference type="EMBL" id="KAL1116771.1"/>
    </source>
</evidence>
<dbReference type="GO" id="GO:0005789">
    <property type="term" value="C:endoplasmic reticulum membrane"/>
    <property type="evidence" value="ECO:0007669"/>
    <property type="project" value="UniProtKB-SubCell"/>
</dbReference>
<dbReference type="GO" id="GO:0004497">
    <property type="term" value="F:monooxygenase activity"/>
    <property type="evidence" value="ECO:0007669"/>
    <property type="project" value="UniProtKB-KW"/>
</dbReference>
<keyword evidence="7" id="KW-0256">Endoplasmic reticulum</keyword>
<evidence type="ECO:0008006" key="17">
    <source>
        <dbReference type="Google" id="ProtNLM"/>
    </source>
</evidence>
<dbReference type="PRINTS" id="PR00464">
    <property type="entry name" value="EP450II"/>
</dbReference>
<evidence type="ECO:0000256" key="2">
    <source>
        <dbReference type="ARBA" id="ARBA00004174"/>
    </source>
</evidence>
<gene>
    <name evidence="15" type="ORF">AAG570_005243</name>
</gene>
<evidence type="ECO:0000256" key="10">
    <source>
        <dbReference type="ARBA" id="ARBA00023004"/>
    </source>
</evidence>
<dbReference type="InterPro" id="IPR050476">
    <property type="entry name" value="Insect_CytP450_Detox"/>
</dbReference>
<evidence type="ECO:0000313" key="16">
    <source>
        <dbReference type="Proteomes" id="UP001558652"/>
    </source>
</evidence>
<keyword evidence="12" id="KW-0472">Membrane</keyword>
<dbReference type="PROSITE" id="PS00086">
    <property type="entry name" value="CYTOCHROME_P450"/>
    <property type="match status" value="1"/>
</dbReference>
<protein>
    <recommendedName>
        <fullName evidence="17">Cytochrome P450</fullName>
    </recommendedName>
</protein>
<comment type="cofactor">
    <cofactor evidence="1 13">
        <name>heme</name>
        <dbReference type="ChEBI" id="CHEBI:30413"/>
    </cofactor>
</comment>
<comment type="similarity">
    <text evidence="4 14">Belongs to the cytochrome P450 family.</text>
</comment>
<comment type="subcellular location">
    <subcellularLocation>
        <location evidence="3">Endoplasmic reticulum membrane</location>
        <topology evidence="3">Peripheral membrane protein</topology>
    </subcellularLocation>
    <subcellularLocation>
        <location evidence="2">Microsome membrane</location>
        <topology evidence="2">Peripheral membrane protein</topology>
    </subcellularLocation>
</comment>
<dbReference type="InterPro" id="IPR002402">
    <property type="entry name" value="Cyt_P450_E_grp-II"/>
</dbReference>
<keyword evidence="11 14" id="KW-0503">Monooxygenase</keyword>
<evidence type="ECO:0000256" key="7">
    <source>
        <dbReference type="ARBA" id="ARBA00022824"/>
    </source>
</evidence>
<proteinExistence type="inferred from homology"/>
<dbReference type="Pfam" id="PF00067">
    <property type="entry name" value="p450"/>
    <property type="match status" value="1"/>
</dbReference>
<keyword evidence="8" id="KW-0492">Microsome</keyword>
<sequence>KRYSYWTSLGIKQASGIVPFFGNTLEVATSRISLGQFYMNLYFAFPEEPAVGYYDLVRPVIVVRDPGLVEKVLVKDFSHFVDRTAPGAVDEEANPTDLGLVSLTGNRWRRVRQKLVPTFTAAKLKRMFPQMAACSTNMLAWVGKLDDRDVDIRQALALYSTDVIGSCVFGIDLGHNPDPDSEFRRMSRDLFGLSTKQMIKLLIITNLPRLAKKLKLSFANQKSVEYFSAIVRKAFEDHEKDPGLAEGRKDFLHLLSELKRKGVVQVASKELDEEDEYLKMDGGSAPADKFELTDDLLFAQAFQFLTAGLEGTSLAAMYLVHELASNQDVQDKLRAEIEEVSQEYNGQITYDAIRKMTYLNMCLSEAARKYPTAMMLFRICQKDYKAEELGGAVIEAGTQVIVPVWALHYDPNYFPQPEVFRPERFAEDEEAARPKCVYLPFGDGPRMCIGKWSHWEESYSYLGPSSPAQCPYSPLVTISTLWAILLRTLGPFH</sequence>
<evidence type="ECO:0000256" key="11">
    <source>
        <dbReference type="ARBA" id="ARBA00023033"/>
    </source>
</evidence>
<evidence type="ECO:0000256" key="1">
    <source>
        <dbReference type="ARBA" id="ARBA00001971"/>
    </source>
</evidence>
<evidence type="ECO:0000256" key="13">
    <source>
        <dbReference type="PIRSR" id="PIRSR602402-1"/>
    </source>
</evidence>
<evidence type="ECO:0000256" key="6">
    <source>
        <dbReference type="ARBA" id="ARBA00022723"/>
    </source>
</evidence>
<dbReference type="Proteomes" id="UP001558652">
    <property type="component" value="Unassembled WGS sequence"/>
</dbReference>
<dbReference type="Gene3D" id="1.10.630.10">
    <property type="entry name" value="Cytochrome P450"/>
    <property type="match status" value="1"/>
</dbReference>
<evidence type="ECO:0000256" key="14">
    <source>
        <dbReference type="RuleBase" id="RU000461"/>
    </source>
</evidence>
<dbReference type="EMBL" id="JBFDAA010000017">
    <property type="protein sequence ID" value="KAL1116771.1"/>
    <property type="molecule type" value="Genomic_DNA"/>
</dbReference>
<dbReference type="SUPFAM" id="SSF48264">
    <property type="entry name" value="Cytochrome P450"/>
    <property type="match status" value="1"/>
</dbReference>
<evidence type="ECO:0000256" key="12">
    <source>
        <dbReference type="ARBA" id="ARBA00023136"/>
    </source>
</evidence>
<keyword evidence="16" id="KW-1185">Reference proteome</keyword>
<keyword evidence="6 13" id="KW-0479">Metal-binding</keyword>
<evidence type="ECO:0000256" key="8">
    <source>
        <dbReference type="ARBA" id="ARBA00022848"/>
    </source>
</evidence>
<dbReference type="InterPro" id="IPR036396">
    <property type="entry name" value="Cyt_P450_sf"/>
</dbReference>
<dbReference type="PANTHER" id="PTHR24292:SF104">
    <property type="entry name" value="CYTOCHROME P450 308A1-RELATED"/>
    <property type="match status" value="1"/>
</dbReference>
<keyword evidence="9 14" id="KW-0560">Oxidoreductase</keyword>
<dbReference type="InterPro" id="IPR017972">
    <property type="entry name" value="Cyt_P450_CS"/>
</dbReference>